<name>L0IL71_THETR</name>
<accession>L0IL71</accession>
<dbReference type="HOGENOM" id="CLU_2588609_0_0_9"/>
<organism evidence="1 2">
    <name type="scientific">Thermoanaerobacterium thermosaccharolyticum M0795</name>
    <dbReference type="NCBI Taxonomy" id="698948"/>
    <lineage>
        <taxon>Bacteria</taxon>
        <taxon>Bacillati</taxon>
        <taxon>Bacillota</taxon>
        <taxon>Clostridia</taxon>
        <taxon>Thermoanaerobacterales</taxon>
        <taxon>Thermoanaerobacteraceae</taxon>
        <taxon>Thermoanaerobacterium</taxon>
    </lineage>
</organism>
<dbReference type="PATRIC" id="fig|698948.3.peg.1988"/>
<reference evidence="1 2" key="1">
    <citation type="submission" date="2012-03" db="EMBL/GenBank/DDBJ databases">
        <title>Complete sequence of chromosome of Thermoanaerobacterium thermosaccharolyticum M0795.</title>
        <authorList>
            <consortium name="US DOE Joint Genome Institute"/>
            <person name="Lucas S."/>
            <person name="Han J."/>
            <person name="Lapidus A."/>
            <person name="Cheng J.-F."/>
            <person name="Goodwin L."/>
            <person name="Pitluck S."/>
            <person name="Peters L."/>
            <person name="Teshima H."/>
            <person name="Detter J.C."/>
            <person name="Han C."/>
            <person name="Tapia R."/>
            <person name="Land M."/>
            <person name="Hauser L."/>
            <person name="Kyrpides N."/>
            <person name="Ivanova N."/>
            <person name="Pagani I."/>
            <person name="Feinberg L."/>
            <person name="Folden J."/>
            <person name="Hogsett D."/>
            <person name="Shaw J."/>
            <person name="Woyke T."/>
        </authorList>
    </citation>
    <scope>NUCLEOTIDE SEQUENCE [LARGE SCALE GENOMIC DNA]</scope>
    <source>
        <strain evidence="1 2">M0795</strain>
    </source>
</reference>
<evidence type="ECO:0000313" key="2">
    <source>
        <dbReference type="Proteomes" id="UP000010845"/>
    </source>
</evidence>
<gene>
    <name evidence="1" type="ORF">Thethe_01989</name>
</gene>
<dbReference type="EMBL" id="CP003066">
    <property type="protein sequence ID" value="AGB19593.1"/>
    <property type="molecule type" value="Genomic_DNA"/>
</dbReference>
<proteinExistence type="predicted"/>
<dbReference type="AlphaFoldDB" id="L0IL71"/>
<protein>
    <submittedName>
        <fullName evidence="1">Uncharacterized protein</fullName>
    </submittedName>
</protein>
<dbReference type="KEGG" id="tto:Thethe_01989"/>
<dbReference type="Proteomes" id="UP000010845">
    <property type="component" value="Chromosome"/>
</dbReference>
<evidence type="ECO:0000313" key="1">
    <source>
        <dbReference type="EMBL" id="AGB19593.1"/>
    </source>
</evidence>
<sequence>MTLDRLKEGNNILIFPEKSEQDIIGKKKVYDPNISYKIQRENRNYLMENISAMYYNIQYEEDLKKDDYKVCIIYYEVNDV</sequence>